<dbReference type="AlphaFoldDB" id="A0A4Y8VQW5"/>
<dbReference type="EMBL" id="SGVY01000010">
    <property type="protein sequence ID" value="TFH82807.1"/>
    <property type="molecule type" value="Genomic_DNA"/>
</dbReference>
<keyword evidence="2" id="KW-1185">Reference proteome</keyword>
<dbReference type="RefSeq" id="WP_134843088.1">
    <property type="nucleotide sequence ID" value="NZ_SGVY01000010.1"/>
</dbReference>
<dbReference type="Proteomes" id="UP000297872">
    <property type="component" value="Unassembled WGS sequence"/>
</dbReference>
<organism evidence="1 2">
    <name type="scientific">Segatella hominis</name>
    <dbReference type="NCBI Taxonomy" id="2518605"/>
    <lineage>
        <taxon>Bacteria</taxon>
        <taxon>Pseudomonadati</taxon>
        <taxon>Bacteroidota</taxon>
        <taxon>Bacteroidia</taxon>
        <taxon>Bacteroidales</taxon>
        <taxon>Prevotellaceae</taxon>
        <taxon>Segatella</taxon>
    </lineage>
</organism>
<evidence type="ECO:0000313" key="2">
    <source>
        <dbReference type="Proteomes" id="UP000297872"/>
    </source>
</evidence>
<name>A0A4Y8VQW5_9BACT</name>
<accession>A0A4Y8VQW5</accession>
<dbReference type="GeneID" id="302994767"/>
<proteinExistence type="predicted"/>
<comment type="caution">
    <text evidence="1">The sequence shown here is derived from an EMBL/GenBank/DDBJ whole genome shotgun (WGS) entry which is preliminary data.</text>
</comment>
<dbReference type="OrthoDB" id="1042173at2"/>
<gene>
    <name evidence="1" type="ORF">EXN75_05590</name>
</gene>
<protein>
    <submittedName>
        <fullName evidence="1">Uncharacterized protein</fullName>
    </submittedName>
</protein>
<reference evidence="1 2" key="1">
    <citation type="submission" date="2019-02" db="EMBL/GenBank/DDBJ databases">
        <title>Draft Genome Sequence of the Prevotella sp. BCRC 81118, Isolated from Human Feces.</title>
        <authorList>
            <person name="Huang C.-H."/>
        </authorList>
    </citation>
    <scope>NUCLEOTIDE SEQUENCE [LARGE SCALE GENOMIC DNA]</scope>
    <source>
        <strain evidence="1 2">BCRC 81118</strain>
    </source>
</reference>
<evidence type="ECO:0000313" key="1">
    <source>
        <dbReference type="EMBL" id="TFH82807.1"/>
    </source>
</evidence>
<sequence>MEIEDFVDEEGGNQADLFCCEFTSIDVVINKVKVFTGAINKSTENGDRCLVAYAPDSNNPNDMEPASAFFTESKKLKELFLNPNRKFPFRGVIKVVRYGENAGFKMFSPSSPITRDDEDNLRFYQRCKFKKNR</sequence>